<evidence type="ECO:0000313" key="2">
    <source>
        <dbReference type="EMBL" id="NAS23509.1"/>
    </source>
</evidence>
<dbReference type="Proteomes" id="UP000479526">
    <property type="component" value="Unassembled WGS sequence"/>
</dbReference>
<accession>A0A7C9N289</accession>
<dbReference type="AlphaFoldDB" id="A0A7C9N289"/>
<organism evidence="2 3">
    <name type="scientific">Herbidospora solisilvae</name>
    <dbReference type="NCBI Taxonomy" id="2696284"/>
    <lineage>
        <taxon>Bacteria</taxon>
        <taxon>Bacillati</taxon>
        <taxon>Actinomycetota</taxon>
        <taxon>Actinomycetes</taxon>
        <taxon>Streptosporangiales</taxon>
        <taxon>Streptosporangiaceae</taxon>
        <taxon>Herbidospora</taxon>
    </lineage>
</organism>
<keyword evidence="3" id="KW-1185">Reference proteome</keyword>
<evidence type="ECO:0000256" key="1">
    <source>
        <dbReference type="SAM" id="Phobius"/>
    </source>
</evidence>
<protein>
    <submittedName>
        <fullName evidence="2">Uncharacterized protein</fullName>
    </submittedName>
</protein>
<feature type="transmembrane region" description="Helical" evidence="1">
    <location>
        <begin position="386"/>
        <end position="409"/>
    </location>
</feature>
<comment type="caution">
    <text evidence="2">The sequence shown here is derived from an EMBL/GenBank/DDBJ whole genome shotgun (WGS) entry which is preliminary data.</text>
</comment>
<feature type="transmembrane region" description="Helical" evidence="1">
    <location>
        <begin position="309"/>
        <end position="327"/>
    </location>
</feature>
<proteinExistence type="predicted"/>
<reference evidence="2 3" key="1">
    <citation type="submission" date="2020-01" db="EMBL/GenBank/DDBJ databases">
        <title>Herbidospora sp. NEAU-GS84 nov., a novel actinomycete isolated from soil.</title>
        <authorList>
            <person name="Han L."/>
        </authorList>
    </citation>
    <scope>NUCLEOTIDE SEQUENCE [LARGE SCALE GENOMIC DNA]</scope>
    <source>
        <strain evidence="2 3">NEAU-GS84</strain>
    </source>
</reference>
<name>A0A7C9N289_9ACTN</name>
<keyword evidence="1" id="KW-0812">Transmembrane</keyword>
<keyword evidence="1" id="KW-0472">Membrane</keyword>
<feature type="transmembrane region" description="Helical" evidence="1">
    <location>
        <begin position="421"/>
        <end position="442"/>
    </location>
</feature>
<gene>
    <name evidence="2" type="ORF">GT755_17635</name>
</gene>
<evidence type="ECO:0000313" key="3">
    <source>
        <dbReference type="Proteomes" id="UP000479526"/>
    </source>
</evidence>
<dbReference type="EMBL" id="WXEW01000005">
    <property type="protein sequence ID" value="NAS23509.1"/>
    <property type="molecule type" value="Genomic_DNA"/>
</dbReference>
<feature type="transmembrane region" description="Helical" evidence="1">
    <location>
        <begin position="358"/>
        <end position="379"/>
    </location>
</feature>
<keyword evidence="1" id="KW-1133">Transmembrane helix</keyword>
<sequence length="447" mass="47231">MRHTWIGQPLTVLAMVVLVVNDHVLKAAWPGLVTGKLSDVAGLVLFPALLDLVVGRAKVSIAVTGVGFTLVKTTATGAWLASEAWTAVWGPSKVLADPTDLLALPALWAAWWAYRHPVSVHKAVVFLVVPPAVLAVAATSAAEYDWPYSAYAVEAAGDEIVVHTKGGYGMGDDLISYRTRDGIAWDKWIQNGWAERTPRDCHGAACFRVMRGHLRVEEIRGGRWTTVWEIPDEARDRLVRRHPDPPFGHPEPVESLAVAVTERLVVVANGADGIALRDAQGAWHRLGVGPDGLRASSAVPLTTPGRYDVTDLVALGALAAALLALLAGARNWPIVIGGAVLLLGLRFGLSMVDSTLGFLGMPPALLLMVAGTGLLSWGISRAGPPWRLIVVSLVTGLVAGSAVLAPYAAWSAGALDFYTDAGRAALAAFTLVTAAGMVTGYLKGGRR</sequence>
<dbReference type="RefSeq" id="WP_161480791.1">
    <property type="nucleotide sequence ID" value="NZ_WXEW01000005.1"/>
</dbReference>